<sequence>MLGKKKHFTVFWYSPKEGYFKKIHLRWQLVFWALVVFVVGVGAGVGGVLWYQSRMRRELCYAVERAESLKKEIILLENQKREQEERLQALNQKAQNILQELSALRELDQKVRTLLEKDLQSRFNKIGINLSLAGASPEIYVPLDRFMEMGFPLFVVGAGGPLFMEFPSATLPVLPRVVDPTFAQRSRMLDDTLSWMQAEILARQHSFEEILQVIQRKEELLNLVPMRWPTWGRISSNFGWRKDPFTGLRAWHTGVDIAAPLGRNVVSTAEGKVVFAGWNGNYGKCVIVRHQFGYETVYGHLSQILVRVGDQVKKNQIIGKVGSTGRSTGPHLHYEVRRYGKVINPWPYLP</sequence>
<dbReference type="Proteomes" id="UP001461341">
    <property type="component" value="Chromosome"/>
</dbReference>
<dbReference type="PANTHER" id="PTHR21666">
    <property type="entry name" value="PEPTIDASE-RELATED"/>
    <property type="match status" value="1"/>
</dbReference>
<evidence type="ECO:0000256" key="1">
    <source>
        <dbReference type="SAM" id="Coils"/>
    </source>
</evidence>
<reference evidence="4 5" key="1">
    <citation type="submission" date="2023-03" db="EMBL/GenBank/DDBJ databases">
        <title>Novel Species.</title>
        <authorList>
            <person name="Ma S."/>
        </authorList>
    </citation>
    <scope>NUCLEOTIDE SEQUENCE [LARGE SCALE GENOMIC DNA]</scope>
    <source>
        <strain evidence="4 5">B11</strain>
    </source>
</reference>
<dbReference type="SUPFAM" id="SSF51261">
    <property type="entry name" value="Duplicated hybrid motif"/>
    <property type="match status" value="1"/>
</dbReference>
<feature type="domain" description="M23ase beta-sheet core" evidence="3">
    <location>
        <begin position="252"/>
        <end position="345"/>
    </location>
</feature>
<dbReference type="InterPro" id="IPR011055">
    <property type="entry name" value="Dup_hybrid_motif"/>
</dbReference>
<keyword evidence="5" id="KW-1185">Reference proteome</keyword>
<dbReference type="RefSeq" id="WP_369018749.1">
    <property type="nucleotide sequence ID" value="NZ_CP121689.1"/>
</dbReference>
<dbReference type="InterPro" id="IPR050570">
    <property type="entry name" value="Cell_wall_metabolism_enzyme"/>
</dbReference>
<keyword evidence="2" id="KW-0472">Membrane</keyword>
<dbReference type="CDD" id="cd12797">
    <property type="entry name" value="M23_peptidase"/>
    <property type="match status" value="1"/>
</dbReference>
<dbReference type="PANTHER" id="PTHR21666:SF270">
    <property type="entry name" value="MUREIN HYDROLASE ACTIVATOR ENVC"/>
    <property type="match status" value="1"/>
</dbReference>
<evidence type="ECO:0000313" key="5">
    <source>
        <dbReference type="Proteomes" id="UP001461341"/>
    </source>
</evidence>
<feature type="coiled-coil region" evidence="1">
    <location>
        <begin position="66"/>
        <end position="107"/>
    </location>
</feature>
<dbReference type="Pfam" id="PF01551">
    <property type="entry name" value="Peptidase_M23"/>
    <property type="match status" value="1"/>
</dbReference>
<dbReference type="InterPro" id="IPR016047">
    <property type="entry name" value="M23ase_b-sheet_dom"/>
</dbReference>
<organism evidence="4 5">
    <name type="scientific">Thermatribacter velox</name>
    <dbReference type="NCBI Taxonomy" id="3039681"/>
    <lineage>
        <taxon>Bacteria</taxon>
        <taxon>Pseudomonadati</taxon>
        <taxon>Atribacterota</taxon>
        <taxon>Atribacteria</taxon>
        <taxon>Atribacterales</taxon>
        <taxon>Thermatribacteraceae</taxon>
        <taxon>Thermatribacter</taxon>
    </lineage>
</organism>
<feature type="transmembrane region" description="Helical" evidence="2">
    <location>
        <begin position="29"/>
        <end position="51"/>
    </location>
</feature>
<evidence type="ECO:0000259" key="3">
    <source>
        <dbReference type="Pfam" id="PF01551"/>
    </source>
</evidence>
<proteinExistence type="predicted"/>
<evidence type="ECO:0000256" key="2">
    <source>
        <dbReference type="SAM" id="Phobius"/>
    </source>
</evidence>
<evidence type="ECO:0000313" key="4">
    <source>
        <dbReference type="EMBL" id="WZL76585.1"/>
    </source>
</evidence>
<name>A0ABZ2YFW0_9BACT</name>
<gene>
    <name evidence="4" type="ORF">QBE54_02305</name>
</gene>
<accession>A0ABZ2YFW0</accession>
<keyword evidence="2" id="KW-0812">Transmembrane</keyword>
<dbReference type="EMBL" id="CP121689">
    <property type="protein sequence ID" value="WZL76585.1"/>
    <property type="molecule type" value="Genomic_DNA"/>
</dbReference>
<dbReference type="Gene3D" id="2.70.70.10">
    <property type="entry name" value="Glucose Permease (Domain IIA)"/>
    <property type="match status" value="1"/>
</dbReference>
<keyword evidence="1" id="KW-0175">Coiled coil</keyword>
<keyword evidence="2" id="KW-1133">Transmembrane helix</keyword>
<protein>
    <submittedName>
        <fullName evidence="4">Peptidoglycan DD-metalloendopeptidase family protein</fullName>
    </submittedName>
</protein>